<evidence type="ECO:0000313" key="2">
    <source>
        <dbReference type="EMBL" id="SCW01972.1"/>
    </source>
</evidence>
<evidence type="ECO:0000313" key="3">
    <source>
        <dbReference type="Proteomes" id="UP000190831"/>
    </source>
</evidence>
<protein>
    <submittedName>
        <fullName evidence="2">LAFE_0E11320g1_1</fullName>
    </submittedName>
</protein>
<sequence>MSGMDDARQSRKQIMASLFGAQCTDWPFPEESLTQALEFKSQQEKTKQQYYRLESVNKSIELLKTAMNANVPGHMIPQLFQGVGGDLNPTQDSLPTIDKLPQVKVTSKATDSAPLNYRFPAPTKNTVIDTRHRRTNSPARIGAAAVAVLTENNHLKEEESAEIPEPSRAERSPLQLRSHRRNLSLPIARPNAVQPDHPIPYTGRKQQHAMTSVLNFGSWQNFSPPAPTIAKKPTGVIRKHRKTKSANTIPTFGVIDLNVINQVRLPELSKDDHYLPHRNNSGENKNDSDDQRTCSEHSSKESTPLAQVSKGPNFANNLLNS</sequence>
<dbReference type="Pfam" id="PF10846">
    <property type="entry name" value="DUF2722"/>
    <property type="match status" value="1"/>
</dbReference>
<organism evidence="2 3">
    <name type="scientific">Lachancea fermentati</name>
    <name type="common">Zygosaccharomyces fermentati</name>
    <dbReference type="NCBI Taxonomy" id="4955"/>
    <lineage>
        <taxon>Eukaryota</taxon>
        <taxon>Fungi</taxon>
        <taxon>Dikarya</taxon>
        <taxon>Ascomycota</taxon>
        <taxon>Saccharomycotina</taxon>
        <taxon>Saccharomycetes</taxon>
        <taxon>Saccharomycetales</taxon>
        <taxon>Saccharomycetaceae</taxon>
        <taxon>Lachancea</taxon>
    </lineage>
</organism>
<feature type="region of interest" description="Disordered" evidence="1">
    <location>
        <begin position="270"/>
        <end position="321"/>
    </location>
</feature>
<keyword evidence="3" id="KW-1185">Reference proteome</keyword>
<dbReference type="Proteomes" id="UP000190831">
    <property type="component" value="Chromosome E"/>
</dbReference>
<reference evidence="3" key="1">
    <citation type="submission" date="2016-03" db="EMBL/GenBank/DDBJ databases">
        <authorList>
            <person name="Devillers H."/>
        </authorList>
    </citation>
    <scope>NUCLEOTIDE SEQUENCE [LARGE SCALE GENOMIC DNA]</scope>
</reference>
<dbReference type="OMA" id="WAFSENA"/>
<evidence type="ECO:0000256" key="1">
    <source>
        <dbReference type="SAM" id="MobiDB-lite"/>
    </source>
</evidence>
<accession>A0A1G4MDL2</accession>
<name>A0A1G4MDL2_LACFM</name>
<gene>
    <name evidence="2" type="ORF">LAFE_0E11320G</name>
</gene>
<feature type="compositionally biased region" description="Basic and acidic residues" evidence="1">
    <location>
        <begin position="284"/>
        <end position="300"/>
    </location>
</feature>
<dbReference type="EMBL" id="LT598488">
    <property type="protein sequence ID" value="SCW01972.1"/>
    <property type="molecule type" value="Genomic_DNA"/>
</dbReference>
<dbReference type="OrthoDB" id="4095763at2759"/>
<dbReference type="AlphaFoldDB" id="A0A1G4MDL2"/>
<dbReference type="InterPro" id="IPR021216">
    <property type="entry name" value="DUF2722"/>
</dbReference>
<proteinExistence type="predicted"/>